<evidence type="ECO:0000256" key="3">
    <source>
        <dbReference type="ARBA" id="ARBA00022741"/>
    </source>
</evidence>
<feature type="domain" description="tRNA(Ile)-lysidine/2-thiocytidine synthase N-terminal" evidence="5">
    <location>
        <begin position="17"/>
        <end position="60"/>
    </location>
</feature>
<comment type="caution">
    <text evidence="6">The sequence shown here is derived from an EMBL/GenBank/DDBJ whole genome shotgun (WGS) entry which is preliminary data.</text>
</comment>
<dbReference type="InterPro" id="IPR012094">
    <property type="entry name" value="tRNA_Ile_lys_synt"/>
</dbReference>
<dbReference type="PANTHER" id="PTHR43033:SF1">
    <property type="entry name" value="TRNA(ILE)-LYSIDINE SYNTHASE-RELATED"/>
    <property type="match status" value="1"/>
</dbReference>
<reference evidence="6" key="1">
    <citation type="submission" date="2021-01" db="EMBL/GenBank/DDBJ databases">
        <authorList>
            <person name="Eckstrom K.M.E."/>
        </authorList>
    </citation>
    <scope>NUCLEOTIDE SEQUENCE</scope>
    <source>
        <strain evidence="6">UVCC 0001</strain>
    </source>
</reference>
<keyword evidence="2" id="KW-0819">tRNA processing</keyword>
<evidence type="ECO:0000313" key="7">
    <source>
        <dbReference type="Proteomes" id="UP001255856"/>
    </source>
</evidence>
<keyword evidence="7" id="KW-1185">Reference proteome</keyword>
<gene>
    <name evidence="6" type="ORF">QBZ16_004636</name>
</gene>
<evidence type="ECO:0000313" key="6">
    <source>
        <dbReference type="EMBL" id="KAK2077788.1"/>
    </source>
</evidence>
<dbReference type="GO" id="GO:0016879">
    <property type="term" value="F:ligase activity, forming carbon-nitrogen bonds"/>
    <property type="evidence" value="ECO:0007669"/>
    <property type="project" value="InterPro"/>
</dbReference>
<name>A0AAD9IHQ7_PROWI</name>
<evidence type="ECO:0000256" key="1">
    <source>
        <dbReference type="ARBA" id="ARBA00022598"/>
    </source>
</evidence>
<dbReference type="Proteomes" id="UP001255856">
    <property type="component" value="Unassembled WGS sequence"/>
</dbReference>
<evidence type="ECO:0000256" key="4">
    <source>
        <dbReference type="ARBA" id="ARBA00022840"/>
    </source>
</evidence>
<keyword evidence="4" id="KW-0067">ATP-binding</keyword>
<dbReference type="EMBL" id="JASFZW010000006">
    <property type="protein sequence ID" value="KAK2077788.1"/>
    <property type="molecule type" value="Genomic_DNA"/>
</dbReference>
<dbReference type="GO" id="GO:0008033">
    <property type="term" value="P:tRNA processing"/>
    <property type="evidence" value="ECO:0007669"/>
    <property type="project" value="UniProtKB-KW"/>
</dbReference>
<dbReference type="Gene3D" id="3.40.50.620">
    <property type="entry name" value="HUPs"/>
    <property type="match status" value="1"/>
</dbReference>
<dbReference type="Pfam" id="PF01171">
    <property type="entry name" value="ATP_bind_3"/>
    <property type="match status" value="1"/>
</dbReference>
<dbReference type="SUPFAM" id="SSF52402">
    <property type="entry name" value="Adenine nucleotide alpha hydrolases-like"/>
    <property type="match status" value="1"/>
</dbReference>
<sequence length="196" mass="20014">MPEAAPFPAPSVTPGRLTLVRPLLGLEKSDLEGLLHEQGVPFVVDPSNASDKYHRNRVRRLLAGAGGDVLAAMDRVRARCALVAGERLALGGAALRLSEERAGAAMAARETGRPCPEAIVLHAPTLAQAGPALRTAVALALARCGGGAFSPGAAGLDSLVARLASGRLAGAWTGGGCVVRPLPKSKGRLVTVTPQQ</sequence>
<keyword evidence="3" id="KW-0547">Nucleotide-binding</keyword>
<dbReference type="AlphaFoldDB" id="A0AAD9IHQ7"/>
<evidence type="ECO:0000259" key="5">
    <source>
        <dbReference type="Pfam" id="PF01171"/>
    </source>
</evidence>
<dbReference type="InterPro" id="IPR011063">
    <property type="entry name" value="TilS/TtcA_N"/>
</dbReference>
<keyword evidence="1" id="KW-0436">Ligase</keyword>
<dbReference type="PANTHER" id="PTHR43033">
    <property type="entry name" value="TRNA(ILE)-LYSIDINE SYNTHASE-RELATED"/>
    <property type="match status" value="1"/>
</dbReference>
<organism evidence="6 7">
    <name type="scientific">Prototheca wickerhamii</name>
    <dbReference type="NCBI Taxonomy" id="3111"/>
    <lineage>
        <taxon>Eukaryota</taxon>
        <taxon>Viridiplantae</taxon>
        <taxon>Chlorophyta</taxon>
        <taxon>core chlorophytes</taxon>
        <taxon>Trebouxiophyceae</taxon>
        <taxon>Chlorellales</taxon>
        <taxon>Chlorellaceae</taxon>
        <taxon>Prototheca</taxon>
    </lineage>
</organism>
<dbReference type="InterPro" id="IPR014729">
    <property type="entry name" value="Rossmann-like_a/b/a_fold"/>
</dbReference>
<accession>A0AAD9IHQ7</accession>
<evidence type="ECO:0000256" key="2">
    <source>
        <dbReference type="ARBA" id="ARBA00022694"/>
    </source>
</evidence>
<proteinExistence type="predicted"/>
<protein>
    <recommendedName>
        <fullName evidence="5">tRNA(Ile)-lysidine/2-thiocytidine synthase N-terminal domain-containing protein</fullName>
    </recommendedName>
</protein>
<dbReference type="GO" id="GO:0005524">
    <property type="term" value="F:ATP binding"/>
    <property type="evidence" value="ECO:0007669"/>
    <property type="project" value="UniProtKB-KW"/>
</dbReference>